<dbReference type="GO" id="GO:0005549">
    <property type="term" value="F:odorant binding"/>
    <property type="evidence" value="ECO:0007669"/>
    <property type="project" value="InterPro"/>
</dbReference>
<evidence type="ECO:0000256" key="7">
    <source>
        <dbReference type="ARBA" id="ARBA00023136"/>
    </source>
</evidence>
<evidence type="ECO:0000256" key="2">
    <source>
        <dbReference type="ARBA" id="ARBA00022475"/>
    </source>
</evidence>
<feature type="transmembrane region" description="Helical" evidence="10">
    <location>
        <begin position="178"/>
        <end position="195"/>
    </location>
</feature>
<dbReference type="AlphaFoldDB" id="A0A482VSE2"/>
<evidence type="ECO:0000256" key="9">
    <source>
        <dbReference type="ARBA" id="ARBA00023224"/>
    </source>
</evidence>
<feature type="transmembrane region" description="Helical" evidence="10">
    <location>
        <begin position="67"/>
        <end position="89"/>
    </location>
</feature>
<evidence type="ECO:0000256" key="4">
    <source>
        <dbReference type="ARBA" id="ARBA00022692"/>
    </source>
</evidence>
<keyword evidence="6 10" id="KW-1133">Transmembrane helix</keyword>
<evidence type="ECO:0000256" key="8">
    <source>
        <dbReference type="ARBA" id="ARBA00023170"/>
    </source>
</evidence>
<keyword evidence="12" id="KW-1185">Reference proteome</keyword>
<dbReference type="PANTHER" id="PTHR21137:SF35">
    <property type="entry name" value="ODORANT RECEPTOR 19A-RELATED"/>
    <property type="match status" value="1"/>
</dbReference>
<evidence type="ECO:0000256" key="6">
    <source>
        <dbReference type="ARBA" id="ARBA00022989"/>
    </source>
</evidence>
<feature type="transmembrane region" description="Helical" evidence="10">
    <location>
        <begin position="258"/>
        <end position="281"/>
    </location>
</feature>
<evidence type="ECO:0000256" key="10">
    <source>
        <dbReference type="RuleBase" id="RU351113"/>
    </source>
</evidence>
<keyword evidence="9 10" id="KW-0807">Transducer</keyword>
<keyword evidence="4 10" id="KW-0812">Transmembrane</keyword>
<feature type="transmembrane region" description="Helical" evidence="10">
    <location>
        <begin position="287"/>
        <end position="307"/>
    </location>
</feature>
<dbReference type="PANTHER" id="PTHR21137">
    <property type="entry name" value="ODORANT RECEPTOR"/>
    <property type="match status" value="1"/>
</dbReference>
<dbReference type="OrthoDB" id="6597368at2759"/>
<sequence>MDRLDWKRIFRFNMLALKVTGLWPPGDGSYGRNLYTLYAVVSILLCHVAFIATQTINLYFIKDDLSAVTGTIFILLTDMGASLKTYALIKNMRILKHLMVTVNCDLFQPKGHKQKNLILPSVRFWQIIVSLFWFFTVGCLILWSSYPIVDKSFLDYRLPFLAWHPYDIKTSPQYELTYLYQVVSVTVLAVVDVSIDNLIAYLNMYVGVQFDILRDDIRNLGFDKSDSDDMNRKLIKCVHYHKAILKFAAYVNQFYNRLLLVQFCVSGISIGLAMFQLTIVAPFSSEFYSFVSYANAISVQVFLYCWFGNEIEVKVSKIFLQFYLFTWLQRSLQISAFGLFFLSVETFVKVHTIFF</sequence>
<evidence type="ECO:0000313" key="11">
    <source>
        <dbReference type="EMBL" id="RZC35674.1"/>
    </source>
</evidence>
<feature type="transmembrane region" description="Helical" evidence="10">
    <location>
        <begin position="124"/>
        <end position="146"/>
    </location>
</feature>
<evidence type="ECO:0000256" key="1">
    <source>
        <dbReference type="ARBA" id="ARBA00004651"/>
    </source>
</evidence>
<keyword evidence="2" id="KW-1003">Cell membrane</keyword>
<dbReference type="EMBL" id="QDEB01068813">
    <property type="protein sequence ID" value="RZC35674.1"/>
    <property type="molecule type" value="Genomic_DNA"/>
</dbReference>
<keyword evidence="7 10" id="KW-0472">Membrane</keyword>
<evidence type="ECO:0000256" key="3">
    <source>
        <dbReference type="ARBA" id="ARBA00022606"/>
    </source>
</evidence>
<evidence type="ECO:0000256" key="5">
    <source>
        <dbReference type="ARBA" id="ARBA00022725"/>
    </source>
</evidence>
<accession>A0A482VSE2</accession>
<organism evidence="11 12">
    <name type="scientific">Asbolus verrucosus</name>
    <name type="common">Desert ironclad beetle</name>
    <dbReference type="NCBI Taxonomy" id="1661398"/>
    <lineage>
        <taxon>Eukaryota</taxon>
        <taxon>Metazoa</taxon>
        <taxon>Ecdysozoa</taxon>
        <taxon>Arthropoda</taxon>
        <taxon>Hexapoda</taxon>
        <taxon>Insecta</taxon>
        <taxon>Pterygota</taxon>
        <taxon>Neoptera</taxon>
        <taxon>Endopterygota</taxon>
        <taxon>Coleoptera</taxon>
        <taxon>Polyphaga</taxon>
        <taxon>Cucujiformia</taxon>
        <taxon>Tenebrionidae</taxon>
        <taxon>Pimeliinae</taxon>
        <taxon>Asbolus</taxon>
    </lineage>
</organism>
<keyword evidence="8 10" id="KW-0675">Receptor</keyword>
<comment type="similarity">
    <text evidence="10">Belongs to the insect chemoreceptor superfamily. Heteromeric odorant receptor channel (TC 1.A.69) family.</text>
</comment>
<dbReference type="Proteomes" id="UP000292052">
    <property type="component" value="Unassembled WGS sequence"/>
</dbReference>
<keyword evidence="5 10" id="KW-0552">Olfaction</keyword>
<keyword evidence="3 10" id="KW-0716">Sensory transduction</keyword>
<reference evidence="11 12" key="1">
    <citation type="submission" date="2017-03" db="EMBL/GenBank/DDBJ databases">
        <title>Genome of the blue death feigning beetle - Asbolus verrucosus.</title>
        <authorList>
            <person name="Rider S.D."/>
        </authorList>
    </citation>
    <scope>NUCLEOTIDE SEQUENCE [LARGE SCALE GENOMIC DNA]</scope>
    <source>
        <strain evidence="11">Butters</strain>
        <tissue evidence="11">Head and leg muscle</tissue>
    </source>
</reference>
<dbReference type="GO" id="GO:0005886">
    <property type="term" value="C:plasma membrane"/>
    <property type="evidence" value="ECO:0007669"/>
    <property type="project" value="UniProtKB-SubCell"/>
</dbReference>
<feature type="transmembrane region" description="Helical" evidence="10">
    <location>
        <begin position="319"/>
        <end position="342"/>
    </location>
</feature>
<gene>
    <name evidence="11" type="ORF">BDFB_011373</name>
</gene>
<dbReference type="InterPro" id="IPR004117">
    <property type="entry name" value="7tm6_olfct_rcpt"/>
</dbReference>
<name>A0A482VSE2_ASBVE</name>
<dbReference type="GO" id="GO:0004984">
    <property type="term" value="F:olfactory receptor activity"/>
    <property type="evidence" value="ECO:0007669"/>
    <property type="project" value="InterPro"/>
</dbReference>
<comment type="subcellular location">
    <subcellularLocation>
        <location evidence="1 10">Cell membrane</location>
        <topology evidence="1 10">Multi-pass membrane protein</topology>
    </subcellularLocation>
</comment>
<evidence type="ECO:0000313" key="12">
    <source>
        <dbReference type="Proteomes" id="UP000292052"/>
    </source>
</evidence>
<feature type="transmembrane region" description="Helical" evidence="10">
    <location>
        <begin position="37"/>
        <end position="61"/>
    </location>
</feature>
<protein>
    <recommendedName>
        <fullName evidence="10">Odorant receptor</fullName>
    </recommendedName>
</protein>
<dbReference type="GO" id="GO:0007165">
    <property type="term" value="P:signal transduction"/>
    <property type="evidence" value="ECO:0007669"/>
    <property type="project" value="UniProtKB-KW"/>
</dbReference>
<comment type="caution">
    <text evidence="11">The sequence shown here is derived from an EMBL/GenBank/DDBJ whole genome shotgun (WGS) entry which is preliminary data.</text>
</comment>
<dbReference type="Pfam" id="PF02949">
    <property type="entry name" value="7tm_6"/>
    <property type="match status" value="1"/>
</dbReference>
<proteinExistence type="inferred from homology"/>